<evidence type="ECO:0000313" key="15">
    <source>
        <dbReference type="EMBL" id="TCL48072.1"/>
    </source>
</evidence>
<dbReference type="Gene3D" id="3.30.420.40">
    <property type="match status" value="2"/>
</dbReference>
<dbReference type="HAMAP" id="MF_00186">
    <property type="entry name" value="Glycerol_kin"/>
    <property type="match status" value="1"/>
</dbReference>
<dbReference type="NCBIfam" id="TIGR01311">
    <property type="entry name" value="glycerol_kin"/>
    <property type="match status" value="1"/>
</dbReference>
<feature type="binding site" evidence="11">
    <location>
        <position position="266"/>
    </location>
    <ligand>
        <name>ATP</name>
        <dbReference type="ChEBI" id="CHEBI:30616"/>
    </ligand>
</feature>
<keyword evidence="5 11" id="KW-0418">Kinase</keyword>
<reference evidence="15 16" key="1">
    <citation type="submission" date="2019-03" db="EMBL/GenBank/DDBJ databases">
        <title>Genomic Encyclopedia of Type Strains, Phase IV (KMG-IV): sequencing the most valuable type-strain genomes for metagenomic binning, comparative biology and taxonomic classification.</title>
        <authorList>
            <person name="Goeker M."/>
        </authorList>
    </citation>
    <scope>NUCLEOTIDE SEQUENCE [LARGE SCALE GENOMIC DNA]</scope>
    <source>
        <strain evidence="15 16">DSM 24979</strain>
    </source>
</reference>
<evidence type="ECO:0000256" key="3">
    <source>
        <dbReference type="ARBA" id="ARBA00022679"/>
    </source>
</evidence>
<evidence type="ECO:0000256" key="12">
    <source>
        <dbReference type="RuleBase" id="RU003733"/>
    </source>
</evidence>
<feature type="binding site" evidence="11">
    <location>
        <position position="12"/>
    </location>
    <ligand>
        <name>ATP</name>
        <dbReference type="ChEBI" id="CHEBI:30616"/>
    </ligand>
</feature>
<evidence type="ECO:0000256" key="4">
    <source>
        <dbReference type="ARBA" id="ARBA00022741"/>
    </source>
</evidence>
<dbReference type="FunFam" id="3.30.420.40:FF:000008">
    <property type="entry name" value="Glycerol kinase"/>
    <property type="match status" value="1"/>
</dbReference>
<keyword evidence="11" id="KW-0597">Phosphoprotein</keyword>
<feature type="binding site" evidence="11">
    <location>
        <position position="245"/>
    </location>
    <ligand>
        <name>glycerol</name>
        <dbReference type="ChEBI" id="CHEBI:17754"/>
    </ligand>
</feature>
<name>A0A4R1QCU8_9BACL</name>
<dbReference type="InterPro" id="IPR005999">
    <property type="entry name" value="Glycerol_kin"/>
</dbReference>
<comment type="subunit">
    <text evidence="10 11">Homotetramer and homodimer (in equilibrium).</text>
</comment>
<dbReference type="CDD" id="cd07786">
    <property type="entry name" value="FGGY_EcGK_like"/>
    <property type="match status" value="1"/>
</dbReference>
<feature type="binding site" evidence="11">
    <location>
        <position position="414"/>
    </location>
    <ligand>
        <name>ADP</name>
        <dbReference type="ChEBI" id="CHEBI:456216"/>
    </ligand>
</feature>
<evidence type="ECO:0000313" key="16">
    <source>
        <dbReference type="Proteomes" id="UP000295658"/>
    </source>
</evidence>
<evidence type="ECO:0000256" key="5">
    <source>
        <dbReference type="ARBA" id="ARBA00022777"/>
    </source>
</evidence>
<evidence type="ECO:0000259" key="13">
    <source>
        <dbReference type="Pfam" id="PF00370"/>
    </source>
</evidence>
<dbReference type="GO" id="GO:0004370">
    <property type="term" value="F:glycerol kinase activity"/>
    <property type="evidence" value="ECO:0007669"/>
    <property type="project" value="UniProtKB-UniRule"/>
</dbReference>
<dbReference type="EMBL" id="SLUL01000010">
    <property type="protein sequence ID" value="TCL48072.1"/>
    <property type="molecule type" value="Genomic_DNA"/>
</dbReference>
<dbReference type="Pfam" id="PF00370">
    <property type="entry name" value="FGGY_N"/>
    <property type="match status" value="1"/>
</dbReference>
<dbReference type="GO" id="GO:0006072">
    <property type="term" value="P:glycerol-3-phosphate metabolic process"/>
    <property type="evidence" value="ECO:0007669"/>
    <property type="project" value="InterPro"/>
</dbReference>
<dbReference type="NCBIfam" id="NF000756">
    <property type="entry name" value="PRK00047.1"/>
    <property type="match status" value="1"/>
</dbReference>
<dbReference type="Proteomes" id="UP000295658">
    <property type="component" value="Unassembled WGS sequence"/>
</dbReference>
<dbReference type="PANTHER" id="PTHR10196">
    <property type="entry name" value="SUGAR KINASE"/>
    <property type="match status" value="1"/>
</dbReference>
<comment type="caution">
    <text evidence="15">The sequence shown here is derived from an EMBL/GenBank/DDBJ whole genome shotgun (WGS) entry which is preliminary data.</text>
</comment>
<feature type="binding site" evidence="11">
    <location>
        <position position="309"/>
    </location>
    <ligand>
        <name>ATP</name>
        <dbReference type="ChEBI" id="CHEBI:30616"/>
    </ligand>
</feature>
<dbReference type="RefSeq" id="WP_132948859.1">
    <property type="nucleotide sequence ID" value="NZ_SLUL01000010.1"/>
</dbReference>
<keyword evidence="4 11" id="KW-0547">Nucleotide-binding</keyword>
<evidence type="ECO:0000256" key="2">
    <source>
        <dbReference type="ARBA" id="ARBA00009156"/>
    </source>
</evidence>
<feature type="domain" description="Carbohydrate kinase FGGY N-terminal" evidence="13">
    <location>
        <begin position="4"/>
        <end position="251"/>
    </location>
</feature>
<dbReference type="PANTHER" id="PTHR10196:SF69">
    <property type="entry name" value="GLYCEROL KINASE"/>
    <property type="match status" value="1"/>
</dbReference>
<feature type="modified residue" description="Phosphohistidine; by HPr" evidence="11">
    <location>
        <position position="230"/>
    </location>
</feature>
<dbReference type="Pfam" id="PF02782">
    <property type="entry name" value="FGGY_C"/>
    <property type="match status" value="1"/>
</dbReference>
<feature type="domain" description="Carbohydrate kinase FGGY C-terminal" evidence="14">
    <location>
        <begin position="261"/>
        <end position="449"/>
    </location>
</feature>
<accession>A0A4R1QCU8</accession>
<feature type="binding site" evidence="11">
    <location>
        <position position="244"/>
    </location>
    <ligand>
        <name>glycerol</name>
        <dbReference type="ChEBI" id="CHEBI:17754"/>
    </ligand>
</feature>
<feature type="binding site" evidence="11">
    <location>
        <position position="83"/>
    </location>
    <ligand>
        <name>sn-glycerol 3-phosphate</name>
        <dbReference type="ChEBI" id="CHEBI:57597"/>
    </ligand>
</feature>
<dbReference type="InterPro" id="IPR018485">
    <property type="entry name" value="FGGY_C"/>
</dbReference>
<keyword evidence="3 11" id="KW-0808">Transferase</keyword>
<feature type="binding site" evidence="11">
    <location>
        <position position="410"/>
    </location>
    <ligand>
        <name>ATP</name>
        <dbReference type="ChEBI" id="CHEBI:30616"/>
    </ligand>
</feature>
<dbReference type="PIRSF" id="PIRSF000538">
    <property type="entry name" value="GlpK"/>
    <property type="match status" value="1"/>
</dbReference>
<dbReference type="EC" id="2.7.1.30" evidence="11"/>
<evidence type="ECO:0000256" key="1">
    <source>
        <dbReference type="ARBA" id="ARBA00005190"/>
    </source>
</evidence>
<dbReference type="PROSITE" id="PS00933">
    <property type="entry name" value="FGGY_KINASES_1"/>
    <property type="match status" value="1"/>
</dbReference>
<protein>
    <recommendedName>
        <fullName evidence="11">Glycerol kinase</fullName>
        <ecNumber evidence="11">2.7.1.30</ecNumber>
    </recommendedName>
    <alternativeName>
        <fullName evidence="11">ATP:glycerol 3-phosphotransferase</fullName>
    </alternativeName>
    <alternativeName>
        <fullName evidence="11">Glycerokinase</fullName>
        <shortName evidence="11">GK</shortName>
    </alternativeName>
</protein>
<feature type="binding site" evidence="11">
    <location>
        <position position="82"/>
    </location>
    <ligand>
        <name>glycerol</name>
        <dbReference type="ChEBI" id="CHEBI:17754"/>
    </ligand>
</feature>
<feature type="binding site" evidence="11">
    <location>
        <position position="14"/>
    </location>
    <ligand>
        <name>ATP</name>
        <dbReference type="ChEBI" id="CHEBI:30616"/>
    </ligand>
</feature>
<evidence type="ECO:0000256" key="6">
    <source>
        <dbReference type="ARBA" id="ARBA00022798"/>
    </source>
</evidence>
<dbReference type="UniPathway" id="UPA00618">
    <property type="reaction ID" value="UER00672"/>
</dbReference>
<feature type="binding site" evidence="11">
    <location>
        <position position="134"/>
    </location>
    <ligand>
        <name>sn-glycerol 3-phosphate</name>
        <dbReference type="ChEBI" id="CHEBI:57597"/>
    </ligand>
</feature>
<dbReference type="PROSITE" id="PS00445">
    <property type="entry name" value="FGGY_KINASES_2"/>
    <property type="match status" value="1"/>
</dbReference>
<dbReference type="GO" id="GO:0005524">
    <property type="term" value="F:ATP binding"/>
    <property type="evidence" value="ECO:0007669"/>
    <property type="project" value="UniProtKB-UniRule"/>
</dbReference>
<evidence type="ECO:0000256" key="7">
    <source>
        <dbReference type="ARBA" id="ARBA00022840"/>
    </source>
</evidence>
<feature type="binding site" evidence="11">
    <location>
        <position position="313"/>
    </location>
    <ligand>
        <name>ATP</name>
        <dbReference type="ChEBI" id="CHEBI:30616"/>
    </ligand>
</feature>
<feature type="binding site" evidence="11">
    <location>
        <position position="82"/>
    </location>
    <ligand>
        <name>sn-glycerol 3-phosphate</name>
        <dbReference type="ChEBI" id="CHEBI:57597"/>
    </ligand>
</feature>
<dbReference type="FunFam" id="3.30.420.40:FF:000007">
    <property type="entry name" value="Glycerol kinase"/>
    <property type="match status" value="1"/>
</dbReference>
<feature type="binding site" evidence="11">
    <location>
        <position position="309"/>
    </location>
    <ligand>
        <name>ADP</name>
        <dbReference type="ChEBI" id="CHEBI:456216"/>
    </ligand>
</feature>
<evidence type="ECO:0000256" key="8">
    <source>
        <dbReference type="ARBA" id="ARBA00052101"/>
    </source>
</evidence>
<evidence type="ECO:0000256" key="9">
    <source>
        <dbReference type="ARBA" id="ARBA00054633"/>
    </source>
</evidence>
<feature type="binding site" evidence="11">
    <location>
        <position position="12"/>
    </location>
    <ligand>
        <name>ADP</name>
        <dbReference type="ChEBI" id="CHEBI:456216"/>
    </ligand>
</feature>
<dbReference type="InterPro" id="IPR000577">
    <property type="entry name" value="Carb_kinase_FGGY"/>
</dbReference>
<evidence type="ECO:0000256" key="10">
    <source>
        <dbReference type="ARBA" id="ARBA00063665"/>
    </source>
</evidence>
<feature type="binding site" evidence="11">
    <location>
        <position position="16"/>
    </location>
    <ligand>
        <name>ADP</name>
        <dbReference type="ChEBI" id="CHEBI:456216"/>
    </ligand>
</feature>
<gene>
    <name evidence="11" type="primary">glpK</name>
    <name evidence="15" type="ORF">EDD69_11078</name>
</gene>
<dbReference type="OrthoDB" id="9805576at2"/>
<dbReference type="InterPro" id="IPR018483">
    <property type="entry name" value="Carb_kinase_FGGY_CS"/>
</dbReference>
<feature type="binding site" evidence="11">
    <location>
        <position position="13"/>
    </location>
    <ligand>
        <name>ATP</name>
        <dbReference type="ChEBI" id="CHEBI:30616"/>
    </ligand>
</feature>
<organism evidence="15 16">
    <name type="scientific">Thermolongibacillus altinsuensis</name>
    <dbReference type="NCBI Taxonomy" id="575256"/>
    <lineage>
        <taxon>Bacteria</taxon>
        <taxon>Bacillati</taxon>
        <taxon>Bacillota</taxon>
        <taxon>Bacilli</taxon>
        <taxon>Bacillales</taxon>
        <taxon>Anoxybacillaceae</taxon>
        <taxon>Thermolongibacillus</taxon>
    </lineage>
</organism>
<feature type="binding site" evidence="11">
    <location>
        <position position="244"/>
    </location>
    <ligand>
        <name>sn-glycerol 3-phosphate</name>
        <dbReference type="ChEBI" id="CHEBI:57597"/>
    </ligand>
</feature>
<evidence type="ECO:0000256" key="11">
    <source>
        <dbReference type="HAMAP-Rule" id="MF_00186"/>
    </source>
</evidence>
<comment type="pathway">
    <text evidence="1 11">Polyol metabolism; glycerol degradation via glycerol kinase pathway; sn-glycerol 3-phosphate from glycerol: step 1/1.</text>
</comment>
<dbReference type="AlphaFoldDB" id="A0A4R1QCU8"/>
<sequence>MEKYILALDQGTTSSRAILFNRKGEIVHIAQKEFTQYFPQPGWVEHNPNEIWGSILAVIATVLSEAAVSPEQIAAIGITNQRETTVVWDKQTGQPIYNAIVWQSRQTVPICEQLKEQGYDELFRAKTGLLIDAYFSGTKVKWILDHVDGAREKAEKGELLFGTIDTWLVWKLSGGRAHVTDYSNASRTLMFNIHELKWDEELLSILNVPKSMLPEVRPSSEIYAHTIPYHFFGQEVPIAGIAGDQQAALFGQACFEEGMAKNTYGTGCFMLMNTGEKAVQSKHGLLTTIAWGIDGKVEYALEGSIFVAGSAIQWLRDGLRMIKEAKDSELYATRVESTDGVYVVPAFVGLGTPYWDSDVRGAIFGLTRGTTKEHFIRATLESLAYQTKDVLMAMEADSGITLKTLRVDGGAVKNNFLMQFQSDILGVPVERPVVNETTALGAAYLAGLAVGYWNSKEEIAQQWNIDRSFTPAMTKEVQEKLYEGWKKAVQAARAFK</sequence>
<dbReference type="InterPro" id="IPR018484">
    <property type="entry name" value="FGGY_N"/>
</dbReference>
<comment type="activity regulation">
    <text evidence="11">Activated by phosphorylation and inhibited by fructose 1,6-bisphosphate (FBP).</text>
</comment>
<feature type="binding site" evidence="11">
    <location>
        <position position="12"/>
    </location>
    <ligand>
        <name>sn-glycerol 3-phosphate</name>
        <dbReference type="ChEBI" id="CHEBI:57597"/>
    </ligand>
</feature>
<evidence type="ECO:0000259" key="14">
    <source>
        <dbReference type="Pfam" id="PF02782"/>
    </source>
</evidence>
<dbReference type="InterPro" id="IPR043129">
    <property type="entry name" value="ATPase_NBD"/>
</dbReference>
<comment type="similarity">
    <text evidence="2 11 12">Belongs to the FGGY kinase family.</text>
</comment>
<comment type="function">
    <text evidence="9 11">Key enzyme in the regulation of glycerol uptake and metabolism. Catalyzes the phosphorylation of glycerol to yield sn-glycerol 3-phosphate.</text>
</comment>
<feature type="binding site" evidence="11">
    <location>
        <position position="83"/>
    </location>
    <ligand>
        <name>glycerol</name>
        <dbReference type="ChEBI" id="CHEBI:17754"/>
    </ligand>
</feature>
<feature type="binding site" evidence="11">
    <location>
        <position position="266"/>
    </location>
    <ligand>
        <name>ADP</name>
        <dbReference type="ChEBI" id="CHEBI:456216"/>
    </ligand>
</feature>
<keyword evidence="16" id="KW-1185">Reference proteome</keyword>
<proteinExistence type="inferred from homology"/>
<dbReference type="GO" id="GO:0005829">
    <property type="term" value="C:cytosol"/>
    <property type="evidence" value="ECO:0007669"/>
    <property type="project" value="TreeGrafter"/>
</dbReference>
<keyword evidence="7 11" id="KW-0067">ATP-binding</keyword>
<dbReference type="SUPFAM" id="SSF53067">
    <property type="entry name" value="Actin-like ATPase domain"/>
    <property type="match status" value="2"/>
</dbReference>
<feature type="binding site" evidence="11">
    <location>
        <position position="134"/>
    </location>
    <ligand>
        <name>glycerol</name>
        <dbReference type="ChEBI" id="CHEBI:17754"/>
    </ligand>
</feature>
<feature type="binding site" evidence="11">
    <location>
        <position position="410"/>
    </location>
    <ligand>
        <name>ADP</name>
        <dbReference type="ChEBI" id="CHEBI:456216"/>
    </ligand>
</feature>
<comment type="catalytic activity">
    <reaction evidence="8 11">
        <text>glycerol + ATP = sn-glycerol 3-phosphate + ADP + H(+)</text>
        <dbReference type="Rhea" id="RHEA:21644"/>
        <dbReference type="ChEBI" id="CHEBI:15378"/>
        <dbReference type="ChEBI" id="CHEBI:17754"/>
        <dbReference type="ChEBI" id="CHEBI:30616"/>
        <dbReference type="ChEBI" id="CHEBI:57597"/>
        <dbReference type="ChEBI" id="CHEBI:456216"/>
        <dbReference type="EC" id="2.7.1.30"/>
    </reaction>
</comment>
<comment type="PTM">
    <text evidence="11">The phosphoenolpyruvate-dependent sugar phosphotransferase system (PTS), including enzyme I, and histidine-containing protein (HPr) are required for the phosphorylation, which leads to the activation of the enzyme.</text>
</comment>
<dbReference type="GO" id="GO:0019563">
    <property type="term" value="P:glycerol catabolic process"/>
    <property type="evidence" value="ECO:0007669"/>
    <property type="project" value="UniProtKB-UniRule"/>
</dbReference>
<keyword evidence="6 11" id="KW-0319">Glycerol metabolism</keyword>